<evidence type="ECO:0000256" key="4">
    <source>
        <dbReference type="ARBA" id="ARBA00023163"/>
    </source>
</evidence>
<dbReference type="PROSITE" id="PS50931">
    <property type="entry name" value="HTH_LYSR"/>
    <property type="match status" value="1"/>
</dbReference>
<comment type="similarity">
    <text evidence="1">Belongs to the LysR transcriptional regulatory family.</text>
</comment>
<dbReference type="InterPro" id="IPR005119">
    <property type="entry name" value="LysR_subst-bd"/>
</dbReference>
<dbReference type="InterPro" id="IPR036388">
    <property type="entry name" value="WH-like_DNA-bd_sf"/>
</dbReference>
<organism evidence="6 7">
    <name type="scientific">Thalassospira marina</name>
    <dbReference type="NCBI Taxonomy" id="2048283"/>
    <lineage>
        <taxon>Bacteria</taxon>
        <taxon>Pseudomonadati</taxon>
        <taxon>Pseudomonadota</taxon>
        <taxon>Alphaproteobacteria</taxon>
        <taxon>Rhodospirillales</taxon>
        <taxon>Thalassospiraceae</taxon>
        <taxon>Thalassospira</taxon>
    </lineage>
</organism>
<keyword evidence="3" id="KW-0238">DNA-binding</keyword>
<evidence type="ECO:0000256" key="2">
    <source>
        <dbReference type="ARBA" id="ARBA00023015"/>
    </source>
</evidence>
<dbReference type="InterPro" id="IPR036390">
    <property type="entry name" value="WH_DNA-bd_sf"/>
</dbReference>
<dbReference type="Gene3D" id="3.40.190.290">
    <property type="match status" value="1"/>
</dbReference>
<protein>
    <submittedName>
        <fullName evidence="6">LysR family transcriptional regulator</fullName>
    </submittedName>
</protein>
<dbReference type="RefSeq" id="WP_101285663.1">
    <property type="nucleotide sequence ID" value="NZ_CP024199.1"/>
</dbReference>
<dbReference type="CDD" id="cd08422">
    <property type="entry name" value="PBP2_CrgA_like"/>
    <property type="match status" value="1"/>
</dbReference>
<dbReference type="InterPro" id="IPR000847">
    <property type="entry name" value="LysR_HTH_N"/>
</dbReference>
<evidence type="ECO:0000259" key="5">
    <source>
        <dbReference type="PROSITE" id="PS50931"/>
    </source>
</evidence>
<reference evidence="6 7" key="1">
    <citation type="submission" date="2017-10" db="EMBL/GenBank/DDBJ databases">
        <title>Biodiversity and function of Thalassospira species in the particle-attached aromatic-hydrocarbon-degrading consortia from the surface seawater of the China South Sea.</title>
        <authorList>
            <person name="Dong C."/>
            <person name="Liu R."/>
            <person name="Shao Z."/>
        </authorList>
    </citation>
    <scope>NUCLEOTIDE SEQUENCE [LARGE SCALE GENOMIC DNA]</scope>
    <source>
        <strain evidence="6 7">CSC3H3</strain>
    </source>
</reference>
<sequence length="306" mass="34229">MSDFEDIQIFVRVAELGNLSAAGRELRHSAAVVSNRIARLEERLGVRLLNRTTRRVGLTTEGDIYYRHCQRILAEMEEAENAIANQKNTTRGPVTVTCPVAFGNMFVAPIIPKFVEKNPDVQIRLHLSDRLLDLLQDKVDLAIRIAELKESSLIVRKLAANKRVLVASPAYLKRHGTPRTPSDLLDHNCLLLRFPGSRQYQWTLQRDGDEAPTTLSVSGSMDSDNGEVLTRWCLDGHGIALKSMWEVGPHIQSGALKIVLPDCTPPAHAVYTLYPENRYLPTRVRAFVDFLVAEFGGTPPWGNDIN</sequence>
<name>A0ABN5FRL9_9PROT</name>
<dbReference type="InterPro" id="IPR058163">
    <property type="entry name" value="LysR-type_TF_proteobact-type"/>
</dbReference>
<gene>
    <name evidence="6" type="ORF">CSC3H3_17480</name>
</gene>
<feature type="domain" description="HTH lysR-type" evidence="5">
    <location>
        <begin position="1"/>
        <end position="59"/>
    </location>
</feature>
<keyword evidence="4" id="KW-0804">Transcription</keyword>
<evidence type="ECO:0000256" key="3">
    <source>
        <dbReference type="ARBA" id="ARBA00023125"/>
    </source>
</evidence>
<dbReference type="PANTHER" id="PTHR30537:SF5">
    <property type="entry name" value="HTH-TYPE TRANSCRIPTIONAL ACTIVATOR TTDR-RELATED"/>
    <property type="match status" value="1"/>
</dbReference>
<dbReference type="Pfam" id="PF03466">
    <property type="entry name" value="LysR_substrate"/>
    <property type="match status" value="1"/>
</dbReference>
<evidence type="ECO:0000313" key="7">
    <source>
        <dbReference type="Proteomes" id="UP000233458"/>
    </source>
</evidence>
<dbReference type="Gene3D" id="1.10.10.10">
    <property type="entry name" value="Winged helix-like DNA-binding domain superfamily/Winged helix DNA-binding domain"/>
    <property type="match status" value="1"/>
</dbReference>
<dbReference type="Pfam" id="PF00126">
    <property type="entry name" value="HTH_1"/>
    <property type="match status" value="1"/>
</dbReference>
<dbReference type="SUPFAM" id="SSF46785">
    <property type="entry name" value="Winged helix' DNA-binding domain"/>
    <property type="match status" value="1"/>
</dbReference>
<dbReference type="PANTHER" id="PTHR30537">
    <property type="entry name" value="HTH-TYPE TRANSCRIPTIONAL REGULATOR"/>
    <property type="match status" value="1"/>
</dbReference>
<accession>A0ABN5FRL9</accession>
<dbReference type="Proteomes" id="UP000233458">
    <property type="component" value="Chromosome"/>
</dbReference>
<evidence type="ECO:0000256" key="1">
    <source>
        <dbReference type="ARBA" id="ARBA00009437"/>
    </source>
</evidence>
<dbReference type="SUPFAM" id="SSF53850">
    <property type="entry name" value="Periplasmic binding protein-like II"/>
    <property type="match status" value="1"/>
</dbReference>
<keyword evidence="7" id="KW-1185">Reference proteome</keyword>
<keyword evidence="2" id="KW-0805">Transcription regulation</keyword>
<dbReference type="EMBL" id="CP024199">
    <property type="protein sequence ID" value="AUG54309.1"/>
    <property type="molecule type" value="Genomic_DNA"/>
</dbReference>
<evidence type="ECO:0000313" key="6">
    <source>
        <dbReference type="EMBL" id="AUG54309.1"/>
    </source>
</evidence>
<proteinExistence type="inferred from homology"/>